<evidence type="ECO:0000256" key="20">
    <source>
        <dbReference type="ARBA" id="ARBA00049902"/>
    </source>
</evidence>
<name>A0A9D1G3P5_9FIRM</name>
<comment type="caution">
    <text evidence="23">The sequence shown here is derived from an EMBL/GenBank/DDBJ whole genome shotgun (WGS) entry which is preliminary data.</text>
</comment>
<dbReference type="PANTHER" id="PTHR30474:SF2">
    <property type="entry name" value="PEPTIDOGLYCAN GLYCOSYLTRANSFERASE FTSW-RELATED"/>
    <property type="match status" value="1"/>
</dbReference>
<evidence type="ECO:0000256" key="18">
    <source>
        <dbReference type="ARBA" id="ARBA00041418"/>
    </source>
</evidence>
<dbReference type="GO" id="GO:0005886">
    <property type="term" value="C:plasma membrane"/>
    <property type="evidence" value="ECO:0007669"/>
    <property type="project" value="UniProtKB-SubCell"/>
</dbReference>
<evidence type="ECO:0000256" key="12">
    <source>
        <dbReference type="ARBA" id="ARBA00023306"/>
    </source>
</evidence>
<evidence type="ECO:0000256" key="1">
    <source>
        <dbReference type="ARBA" id="ARBA00004651"/>
    </source>
</evidence>
<gene>
    <name evidence="23" type="primary">ftsW</name>
    <name evidence="23" type="ORF">IAD42_03115</name>
</gene>
<protein>
    <recommendedName>
        <fullName evidence="17">Probable peptidoglycan glycosyltransferase FtsW</fullName>
        <ecNumber evidence="19">2.4.99.28</ecNumber>
    </recommendedName>
    <alternativeName>
        <fullName evidence="18">Cell division protein FtsW</fullName>
    </alternativeName>
    <alternativeName>
        <fullName evidence="15">Cell wall polymerase</fullName>
    </alternativeName>
    <alternativeName>
        <fullName evidence="14">Peptidoglycan polymerase</fullName>
    </alternativeName>
</protein>
<evidence type="ECO:0000256" key="17">
    <source>
        <dbReference type="ARBA" id="ARBA00041185"/>
    </source>
</evidence>
<feature type="transmembrane region" description="Helical" evidence="22">
    <location>
        <begin position="354"/>
        <end position="376"/>
    </location>
</feature>
<dbReference type="EMBL" id="DVJS01000071">
    <property type="protein sequence ID" value="HIS96947.1"/>
    <property type="molecule type" value="Genomic_DNA"/>
</dbReference>
<evidence type="ECO:0000256" key="11">
    <source>
        <dbReference type="ARBA" id="ARBA00023136"/>
    </source>
</evidence>
<evidence type="ECO:0000256" key="10">
    <source>
        <dbReference type="ARBA" id="ARBA00022989"/>
    </source>
</evidence>
<evidence type="ECO:0000256" key="6">
    <source>
        <dbReference type="ARBA" id="ARBA00022679"/>
    </source>
</evidence>
<evidence type="ECO:0000256" key="16">
    <source>
        <dbReference type="ARBA" id="ARBA00038053"/>
    </source>
</evidence>
<comment type="function">
    <text evidence="21">Peptidoglycan polymerase that is essential for cell division.</text>
</comment>
<dbReference type="InterPro" id="IPR001182">
    <property type="entry name" value="FtsW/RodA"/>
</dbReference>
<evidence type="ECO:0000256" key="22">
    <source>
        <dbReference type="SAM" id="Phobius"/>
    </source>
</evidence>
<organism evidence="23 24">
    <name type="scientific">Candidatus Scatomorpha pullistercoris</name>
    <dbReference type="NCBI Taxonomy" id="2840929"/>
    <lineage>
        <taxon>Bacteria</taxon>
        <taxon>Bacillati</taxon>
        <taxon>Bacillota</taxon>
        <taxon>Clostridia</taxon>
        <taxon>Eubacteriales</taxon>
        <taxon>Candidatus Scatomorpha</taxon>
    </lineage>
</organism>
<reference evidence="23" key="2">
    <citation type="journal article" date="2021" name="PeerJ">
        <title>Extensive microbial diversity within the chicken gut microbiome revealed by metagenomics and culture.</title>
        <authorList>
            <person name="Gilroy R."/>
            <person name="Ravi A."/>
            <person name="Getino M."/>
            <person name="Pursley I."/>
            <person name="Horton D.L."/>
            <person name="Alikhan N.F."/>
            <person name="Baker D."/>
            <person name="Gharbi K."/>
            <person name="Hall N."/>
            <person name="Watson M."/>
            <person name="Adriaenssens E.M."/>
            <person name="Foster-Nyarko E."/>
            <person name="Jarju S."/>
            <person name="Secka A."/>
            <person name="Antonio M."/>
            <person name="Oren A."/>
            <person name="Chaudhuri R.R."/>
            <person name="La Ragione R."/>
            <person name="Hildebrand F."/>
            <person name="Pallen M.J."/>
        </authorList>
    </citation>
    <scope>NUCLEOTIDE SEQUENCE</scope>
    <source>
        <strain evidence="23">ChiHecec3B27-6122</strain>
    </source>
</reference>
<evidence type="ECO:0000256" key="7">
    <source>
        <dbReference type="ARBA" id="ARBA00022692"/>
    </source>
</evidence>
<keyword evidence="6" id="KW-0808">Transferase</keyword>
<dbReference type="GO" id="GO:0015648">
    <property type="term" value="F:lipid-linked peptidoglycan transporter activity"/>
    <property type="evidence" value="ECO:0007669"/>
    <property type="project" value="TreeGrafter"/>
</dbReference>
<keyword evidence="13" id="KW-0961">Cell wall biogenesis/degradation</keyword>
<evidence type="ECO:0000256" key="21">
    <source>
        <dbReference type="ARBA" id="ARBA00049966"/>
    </source>
</evidence>
<proteinExistence type="inferred from homology"/>
<feature type="transmembrane region" description="Helical" evidence="22">
    <location>
        <begin position="179"/>
        <end position="195"/>
    </location>
</feature>
<evidence type="ECO:0000256" key="15">
    <source>
        <dbReference type="ARBA" id="ARBA00033270"/>
    </source>
</evidence>
<feature type="transmembrane region" description="Helical" evidence="22">
    <location>
        <begin position="92"/>
        <end position="112"/>
    </location>
</feature>
<dbReference type="GO" id="GO:0032153">
    <property type="term" value="C:cell division site"/>
    <property type="evidence" value="ECO:0007669"/>
    <property type="project" value="TreeGrafter"/>
</dbReference>
<keyword evidence="10 22" id="KW-1133">Transmembrane helix</keyword>
<comment type="similarity">
    <text evidence="16">Belongs to the SEDS family. FtsW subfamily.</text>
</comment>
<evidence type="ECO:0000256" key="8">
    <source>
        <dbReference type="ARBA" id="ARBA00022960"/>
    </source>
</evidence>
<comment type="subcellular location">
    <subcellularLocation>
        <location evidence="1">Cell membrane</location>
        <topology evidence="1">Multi-pass membrane protein</topology>
    </subcellularLocation>
</comment>
<keyword evidence="5" id="KW-0328">Glycosyltransferase</keyword>
<feature type="transmembrane region" description="Helical" evidence="22">
    <location>
        <begin position="59"/>
        <end position="80"/>
    </location>
</feature>
<accession>A0A9D1G3P5</accession>
<dbReference type="PANTHER" id="PTHR30474">
    <property type="entry name" value="CELL CYCLE PROTEIN"/>
    <property type="match status" value="1"/>
</dbReference>
<comment type="catalytic activity">
    <reaction evidence="20">
        <text>[GlcNAc-(1-&gt;4)-Mur2Ac(oyl-L-Ala-gamma-D-Glu-L-Lys-D-Ala-D-Ala)](n)-di-trans,octa-cis-undecaprenyl diphosphate + beta-D-GlcNAc-(1-&gt;4)-Mur2Ac(oyl-L-Ala-gamma-D-Glu-L-Lys-D-Ala-D-Ala)-di-trans,octa-cis-undecaprenyl diphosphate = [GlcNAc-(1-&gt;4)-Mur2Ac(oyl-L-Ala-gamma-D-Glu-L-Lys-D-Ala-D-Ala)](n+1)-di-trans,octa-cis-undecaprenyl diphosphate + di-trans,octa-cis-undecaprenyl diphosphate + H(+)</text>
        <dbReference type="Rhea" id="RHEA:23708"/>
        <dbReference type="Rhea" id="RHEA-COMP:9602"/>
        <dbReference type="Rhea" id="RHEA-COMP:9603"/>
        <dbReference type="ChEBI" id="CHEBI:15378"/>
        <dbReference type="ChEBI" id="CHEBI:58405"/>
        <dbReference type="ChEBI" id="CHEBI:60033"/>
        <dbReference type="ChEBI" id="CHEBI:78435"/>
        <dbReference type="EC" id="2.4.99.28"/>
    </reaction>
</comment>
<sequence>MEYTGERIGFEAIAVKERRGGLDLPFLALTLTLLTIGVVMVLSASYARAYFSAATDHNAAYYFMRQLGFALAGVAAMYVLSLMPMQFYRRMSLTVLLAAIGLLALVPFIGVSQGDAKRWISLGFTTFQPSEIAKIGIILYFAALICKFRGKMRTVKYGILPFAAVLVVVVALLVMEPHFSAAIIIIGIGAVMLFLGGVRLYWFVGALAIAGVGLGVIITFFPYASGRITTWLDPFANTSGDGYQIIQSLYAIGSGGLFGLGLGQGRQKYLYLPEEHNDFIFPVVCEELGFAGAILILVLFALLIIRGYWLAMHMRDRYSFLVTAGITTLLAMQVFLNVAVVTNLVPCTGISLPFFSYGGTALMIQLAEMGIVLSAARDIPAKI</sequence>
<comment type="pathway">
    <text evidence="2">Cell wall biogenesis; peptidoglycan biosynthesis.</text>
</comment>
<evidence type="ECO:0000256" key="2">
    <source>
        <dbReference type="ARBA" id="ARBA00004752"/>
    </source>
</evidence>
<dbReference type="GO" id="GO:0008955">
    <property type="term" value="F:peptidoglycan glycosyltransferase activity"/>
    <property type="evidence" value="ECO:0007669"/>
    <property type="project" value="UniProtKB-EC"/>
</dbReference>
<dbReference type="NCBIfam" id="TIGR02614">
    <property type="entry name" value="ftsW"/>
    <property type="match status" value="1"/>
</dbReference>
<evidence type="ECO:0000256" key="19">
    <source>
        <dbReference type="ARBA" id="ARBA00044770"/>
    </source>
</evidence>
<dbReference type="GO" id="GO:0071555">
    <property type="term" value="P:cell wall organization"/>
    <property type="evidence" value="ECO:0007669"/>
    <property type="project" value="UniProtKB-KW"/>
</dbReference>
<keyword evidence="11 22" id="KW-0472">Membrane</keyword>
<feature type="transmembrane region" description="Helical" evidence="22">
    <location>
        <begin position="26"/>
        <end position="47"/>
    </location>
</feature>
<evidence type="ECO:0000256" key="5">
    <source>
        <dbReference type="ARBA" id="ARBA00022676"/>
    </source>
</evidence>
<dbReference type="Pfam" id="PF01098">
    <property type="entry name" value="FTSW_RODA_SPOVE"/>
    <property type="match status" value="1"/>
</dbReference>
<dbReference type="EC" id="2.4.99.28" evidence="19"/>
<evidence type="ECO:0000313" key="24">
    <source>
        <dbReference type="Proteomes" id="UP000886876"/>
    </source>
</evidence>
<evidence type="ECO:0000256" key="4">
    <source>
        <dbReference type="ARBA" id="ARBA00022618"/>
    </source>
</evidence>
<keyword evidence="4" id="KW-0132">Cell division</keyword>
<feature type="transmembrane region" description="Helical" evidence="22">
    <location>
        <begin position="202"/>
        <end position="224"/>
    </location>
</feature>
<dbReference type="GO" id="GO:0009252">
    <property type="term" value="P:peptidoglycan biosynthetic process"/>
    <property type="evidence" value="ECO:0007669"/>
    <property type="project" value="UniProtKB-KW"/>
</dbReference>
<feature type="transmembrane region" description="Helical" evidence="22">
    <location>
        <begin position="132"/>
        <end position="148"/>
    </location>
</feature>
<dbReference type="GO" id="GO:0008360">
    <property type="term" value="P:regulation of cell shape"/>
    <property type="evidence" value="ECO:0007669"/>
    <property type="project" value="UniProtKB-KW"/>
</dbReference>
<keyword evidence="12" id="KW-0131">Cell cycle</keyword>
<feature type="transmembrane region" description="Helical" evidence="22">
    <location>
        <begin position="318"/>
        <end position="342"/>
    </location>
</feature>
<dbReference type="Proteomes" id="UP000886876">
    <property type="component" value="Unassembled WGS sequence"/>
</dbReference>
<dbReference type="InterPro" id="IPR013437">
    <property type="entry name" value="FtsW"/>
</dbReference>
<keyword evidence="3" id="KW-1003">Cell membrane</keyword>
<dbReference type="GO" id="GO:0051301">
    <property type="term" value="P:cell division"/>
    <property type="evidence" value="ECO:0007669"/>
    <property type="project" value="UniProtKB-KW"/>
</dbReference>
<evidence type="ECO:0000256" key="9">
    <source>
        <dbReference type="ARBA" id="ARBA00022984"/>
    </source>
</evidence>
<feature type="transmembrane region" description="Helical" evidence="22">
    <location>
        <begin position="288"/>
        <end position="311"/>
    </location>
</feature>
<evidence type="ECO:0000256" key="3">
    <source>
        <dbReference type="ARBA" id="ARBA00022475"/>
    </source>
</evidence>
<evidence type="ECO:0000313" key="23">
    <source>
        <dbReference type="EMBL" id="HIS96947.1"/>
    </source>
</evidence>
<keyword evidence="7 22" id="KW-0812">Transmembrane</keyword>
<feature type="transmembrane region" description="Helical" evidence="22">
    <location>
        <begin position="155"/>
        <end position="173"/>
    </location>
</feature>
<evidence type="ECO:0000256" key="13">
    <source>
        <dbReference type="ARBA" id="ARBA00023316"/>
    </source>
</evidence>
<evidence type="ECO:0000256" key="14">
    <source>
        <dbReference type="ARBA" id="ARBA00032370"/>
    </source>
</evidence>
<keyword evidence="8" id="KW-0133">Cell shape</keyword>
<dbReference type="AlphaFoldDB" id="A0A9D1G3P5"/>
<reference evidence="23" key="1">
    <citation type="submission" date="2020-10" db="EMBL/GenBank/DDBJ databases">
        <authorList>
            <person name="Gilroy R."/>
        </authorList>
    </citation>
    <scope>NUCLEOTIDE SEQUENCE</scope>
    <source>
        <strain evidence="23">ChiHecec3B27-6122</strain>
    </source>
</reference>
<keyword evidence="9" id="KW-0573">Peptidoglycan synthesis</keyword>